<keyword evidence="6" id="KW-0472">Membrane</keyword>
<dbReference type="PANTHER" id="PTHR30026">
    <property type="entry name" value="OUTER MEMBRANE PROTEIN TOLC"/>
    <property type="match status" value="1"/>
</dbReference>
<dbReference type="Proteomes" id="UP000199666">
    <property type="component" value="Unassembled WGS sequence"/>
</dbReference>
<proteinExistence type="inferred from homology"/>
<dbReference type="RefSeq" id="WP_090996229.1">
    <property type="nucleotide sequence ID" value="NZ_FOPP01000009.1"/>
</dbReference>
<evidence type="ECO:0000256" key="4">
    <source>
        <dbReference type="ARBA" id="ARBA00022452"/>
    </source>
</evidence>
<feature type="chain" id="PRO_5011773261" evidence="9">
    <location>
        <begin position="21"/>
        <end position="468"/>
    </location>
</feature>
<evidence type="ECO:0000256" key="6">
    <source>
        <dbReference type="ARBA" id="ARBA00023136"/>
    </source>
</evidence>
<gene>
    <name evidence="10" type="ORF">SAMN04489864_109174</name>
</gene>
<dbReference type="Pfam" id="PF02321">
    <property type="entry name" value="OEP"/>
    <property type="match status" value="2"/>
</dbReference>
<comment type="similarity">
    <text evidence="2">Belongs to the outer membrane factor (OMF) (TC 1.B.17) family.</text>
</comment>
<protein>
    <submittedName>
        <fullName evidence="10">Outer membrane protein TolC</fullName>
    </submittedName>
</protein>
<evidence type="ECO:0000256" key="2">
    <source>
        <dbReference type="ARBA" id="ARBA00007613"/>
    </source>
</evidence>
<keyword evidence="4" id="KW-1134">Transmembrane beta strand</keyword>
<sequence length="468" mass="52246">MKHQLYIFLFCLSWAIPTKAQQKDTVATFTLNQAISYAQKHQTSILNAEIDEQIAKNTVKQTIGIGLPQLSANADFNDFLKMPTSIFPDFISPLVYKAFTDNNVKDGNGNPITMPPGLGGSTPVQFGTKFTSSASLQLTQLLFDGSYLVGLQASKTYKELSVKNTKRTKIETTVAVTKAYYSVLVSKEQLALIDANIDRLKKTLNDTEQLFKNGFAEKIDVDRLTVLNNNLVTERENVIRLLALNVNLLKFQMGMTIGSTLSLTDQITTINVDSTPILNDGQAYNRRIEYSLLQTQQKLNELDVKRYKSLFLPTLAAFGNTSANFQDNKFSNLYDKSFPSTVIGLKLSLPIYAGGQKTYQLRNAKLEALKTQNNLINLQNSIDLEVSQAQTTYLNGQKSLENQQRNMDLAKEVLRVTKIKYEQGVGSSLEVTTAETSLKEAQNNYISALYDMLINKVNLDKALGNINY</sequence>
<evidence type="ECO:0000313" key="10">
    <source>
        <dbReference type="EMBL" id="SFH35840.1"/>
    </source>
</evidence>
<keyword evidence="8" id="KW-0175">Coiled coil</keyword>
<dbReference type="GO" id="GO:0009279">
    <property type="term" value="C:cell outer membrane"/>
    <property type="evidence" value="ECO:0007669"/>
    <property type="project" value="UniProtKB-SubCell"/>
</dbReference>
<feature type="signal peptide" evidence="9">
    <location>
        <begin position="1"/>
        <end position="20"/>
    </location>
</feature>
<evidence type="ECO:0000256" key="5">
    <source>
        <dbReference type="ARBA" id="ARBA00022692"/>
    </source>
</evidence>
<dbReference type="InterPro" id="IPR051906">
    <property type="entry name" value="TolC-like"/>
</dbReference>
<reference evidence="10 11" key="1">
    <citation type="submission" date="2016-10" db="EMBL/GenBank/DDBJ databases">
        <authorList>
            <person name="de Groot N.N."/>
        </authorList>
    </citation>
    <scope>NUCLEOTIDE SEQUENCE [LARGE SCALE GENOMIC DNA]</scope>
    <source>
        <strain evidence="10 11">DSM 18684</strain>
    </source>
</reference>
<evidence type="ECO:0000256" key="3">
    <source>
        <dbReference type="ARBA" id="ARBA00022448"/>
    </source>
</evidence>
<evidence type="ECO:0000313" key="11">
    <source>
        <dbReference type="Proteomes" id="UP000199666"/>
    </source>
</evidence>
<dbReference type="OrthoDB" id="367883at2"/>
<organism evidence="10 11">
    <name type="scientific">Pedobacter insulae</name>
    <dbReference type="NCBI Taxonomy" id="414048"/>
    <lineage>
        <taxon>Bacteria</taxon>
        <taxon>Pseudomonadati</taxon>
        <taxon>Bacteroidota</taxon>
        <taxon>Sphingobacteriia</taxon>
        <taxon>Sphingobacteriales</taxon>
        <taxon>Sphingobacteriaceae</taxon>
        <taxon>Pedobacter</taxon>
    </lineage>
</organism>
<dbReference type="AlphaFoldDB" id="A0A1I2ZDR2"/>
<evidence type="ECO:0000256" key="1">
    <source>
        <dbReference type="ARBA" id="ARBA00004442"/>
    </source>
</evidence>
<feature type="coiled-coil region" evidence="8">
    <location>
        <begin position="361"/>
        <end position="420"/>
    </location>
</feature>
<accession>A0A1I2ZDR2</accession>
<dbReference type="GO" id="GO:1990281">
    <property type="term" value="C:efflux pump complex"/>
    <property type="evidence" value="ECO:0007669"/>
    <property type="project" value="TreeGrafter"/>
</dbReference>
<dbReference type="GO" id="GO:0015288">
    <property type="term" value="F:porin activity"/>
    <property type="evidence" value="ECO:0007669"/>
    <property type="project" value="TreeGrafter"/>
</dbReference>
<dbReference type="EMBL" id="FOPP01000009">
    <property type="protein sequence ID" value="SFH35840.1"/>
    <property type="molecule type" value="Genomic_DNA"/>
</dbReference>
<comment type="subcellular location">
    <subcellularLocation>
        <location evidence="1">Cell outer membrane</location>
    </subcellularLocation>
</comment>
<dbReference type="GO" id="GO:0015562">
    <property type="term" value="F:efflux transmembrane transporter activity"/>
    <property type="evidence" value="ECO:0007669"/>
    <property type="project" value="InterPro"/>
</dbReference>
<name>A0A1I2ZDR2_9SPHI</name>
<evidence type="ECO:0000256" key="7">
    <source>
        <dbReference type="ARBA" id="ARBA00023237"/>
    </source>
</evidence>
<dbReference type="PANTHER" id="PTHR30026:SF20">
    <property type="entry name" value="OUTER MEMBRANE PROTEIN TOLC"/>
    <property type="match status" value="1"/>
</dbReference>
<keyword evidence="3" id="KW-0813">Transport</keyword>
<dbReference type="Gene3D" id="1.20.1600.10">
    <property type="entry name" value="Outer membrane efflux proteins (OEP)"/>
    <property type="match status" value="1"/>
</dbReference>
<keyword evidence="9" id="KW-0732">Signal</keyword>
<dbReference type="STRING" id="414048.SAMN04489864_109174"/>
<evidence type="ECO:0000256" key="9">
    <source>
        <dbReference type="SAM" id="SignalP"/>
    </source>
</evidence>
<dbReference type="SUPFAM" id="SSF56954">
    <property type="entry name" value="Outer membrane efflux proteins (OEP)"/>
    <property type="match status" value="1"/>
</dbReference>
<keyword evidence="5" id="KW-0812">Transmembrane</keyword>
<evidence type="ECO:0000256" key="8">
    <source>
        <dbReference type="SAM" id="Coils"/>
    </source>
</evidence>
<keyword evidence="7" id="KW-0998">Cell outer membrane</keyword>
<dbReference type="InterPro" id="IPR003423">
    <property type="entry name" value="OMP_efflux"/>
</dbReference>
<keyword evidence="11" id="KW-1185">Reference proteome</keyword>